<reference evidence="2 3" key="1">
    <citation type="submission" date="2011-05" db="EMBL/GenBank/DDBJ databases">
        <title>Whole genome sequence of Microlunatus phosphovorus NM-1.</title>
        <authorList>
            <person name="Hosoyama A."/>
            <person name="Sasaki K."/>
            <person name="Harada T."/>
            <person name="Igarashi R."/>
            <person name="Kawakoshi A."/>
            <person name="Sasagawa M."/>
            <person name="Fukada J."/>
            <person name="Nakamura S."/>
            <person name="Katano Y."/>
            <person name="Hanada S."/>
            <person name="Kamagata Y."/>
            <person name="Nakamura N."/>
            <person name="Yamazaki S."/>
            <person name="Fujita N."/>
        </authorList>
    </citation>
    <scope>NUCLEOTIDE SEQUENCE [LARGE SCALE GENOMIC DNA]</scope>
    <source>
        <strain evidence="3">ATCC 700054 / DSM 10555 / JCM 9379 / NBRC 101784 / NCIMB 13414 / VKM Ac-1990 / NM-1</strain>
    </source>
</reference>
<dbReference type="Proteomes" id="UP000007947">
    <property type="component" value="Chromosome"/>
</dbReference>
<dbReference type="InterPro" id="IPR050982">
    <property type="entry name" value="Auxin_biosynth/cation_transpt"/>
</dbReference>
<dbReference type="GO" id="GO:0050660">
    <property type="term" value="F:flavin adenine dinucleotide binding"/>
    <property type="evidence" value="ECO:0007669"/>
    <property type="project" value="InterPro"/>
</dbReference>
<dbReference type="InterPro" id="IPR036188">
    <property type="entry name" value="FAD/NAD-bd_sf"/>
</dbReference>
<dbReference type="Pfam" id="PF13738">
    <property type="entry name" value="Pyr_redox_3"/>
    <property type="match status" value="1"/>
</dbReference>
<dbReference type="KEGG" id="mph:MLP_04190"/>
<dbReference type="HOGENOM" id="CLU_006909_2_2_11"/>
<dbReference type="PRINTS" id="PR00469">
    <property type="entry name" value="PNDRDTASEII"/>
</dbReference>
<dbReference type="GO" id="GO:0004497">
    <property type="term" value="F:monooxygenase activity"/>
    <property type="evidence" value="ECO:0007669"/>
    <property type="project" value="TreeGrafter"/>
</dbReference>
<dbReference type="GO" id="GO:0005829">
    <property type="term" value="C:cytosol"/>
    <property type="evidence" value="ECO:0007669"/>
    <property type="project" value="TreeGrafter"/>
</dbReference>
<dbReference type="SUPFAM" id="SSF51905">
    <property type="entry name" value="FAD/NAD(P)-binding domain"/>
    <property type="match status" value="2"/>
</dbReference>
<keyword evidence="3" id="KW-1185">Reference proteome</keyword>
<accession>F5XJA7</accession>
<dbReference type="PIRSF" id="PIRSF000332">
    <property type="entry name" value="FMO"/>
    <property type="match status" value="1"/>
</dbReference>
<keyword evidence="1" id="KW-0560">Oxidoreductase</keyword>
<evidence type="ECO:0000256" key="1">
    <source>
        <dbReference type="ARBA" id="ARBA00023002"/>
    </source>
</evidence>
<dbReference type="STRING" id="1032480.MLP_04190"/>
<dbReference type="OrthoDB" id="5168853at2"/>
<proteinExistence type="predicted"/>
<dbReference type="PANTHER" id="PTHR43539">
    <property type="entry name" value="FLAVIN-BINDING MONOOXYGENASE-LIKE PROTEIN (AFU_ORTHOLOGUE AFUA_4G09220)"/>
    <property type="match status" value="1"/>
</dbReference>
<dbReference type="Gene3D" id="3.50.50.60">
    <property type="entry name" value="FAD/NAD(P)-binding domain"/>
    <property type="match status" value="1"/>
</dbReference>
<evidence type="ECO:0000313" key="2">
    <source>
        <dbReference type="EMBL" id="BAK33433.1"/>
    </source>
</evidence>
<evidence type="ECO:0000313" key="3">
    <source>
        <dbReference type="Proteomes" id="UP000007947"/>
    </source>
</evidence>
<dbReference type="EMBL" id="AP012204">
    <property type="protein sequence ID" value="BAK33433.1"/>
    <property type="molecule type" value="Genomic_DNA"/>
</dbReference>
<organism evidence="2 3">
    <name type="scientific">Microlunatus phosphovorus (strain ATCC 700054 / DSM 10555 / JCM 9379 / NBRC 101784 / NCIMB 13414 / VKM Ac-1990 / NM-1)</name>
    <dbReference type="NCBI Taxonomy" id="1032480"/>
    <lineage>
        <taxon>Bacteria</taxon>
        <taxon>Bacillati</taxon>
        <taxon>Actinomycetota</taxon>
        <taxon>Actinomycetes</taxon>
        <taxon>Propionibacteriales</taxon>
        <taxon>Propionibacteriaceae</taxon>
        <taxon>Microlunatus</taxon>
    </lineage>
</organism>
<protein>
    <submittedName>
        <fullName evidence="2">Putative oxidoreductase</fullName>
    </submittedName>
</protein>
<gene>
    <name evidence="2" type="ordered locus">MLP_04190</name>
</gene>
<dbReference type="PANTHER" id="PTHR43539:SF78">
    <property type="entry name" value="FLAVIN-CONTAINING MONOOXYGENASE"/>
    <property type="match status" value="1"/>
</dbReference>
<dbReference type="InterPro" id="IPR000960">
    <property type="entry name" value="Flavin_mOase"/>
</dbReference>
<dbReference type="GO" id="GO:0050661">
    <property type="term" value="F:NADP binding"/>
    <property type="evidence" value="ECO:0007669"/>
    <property type="project" value="InterPro"/>
</dbReference>
<dbReference type="AlphaFoldDB" id="F5XJA7"/>
<name>F5XJA7_MICPN</name>
<sequence length="372" mass="39643">MPQTVIIGAGAAGLATAAQLRKHELPFRLLDAGQEIGESWRTRYDSLTLHTVRSLSGLPGMAIPKQYGDWVRRDDLVAYLRAYAAEFELFPEFGVTATGVGRDSRGWRVTTSAGEIDASAVVFASGYSRTPWVPDWPERDLFSGAVMHTSDYREPSPYRGQRVLVVGSGNSAADLVVDLAGVADEVIMSVRTPPTIVRRASFGVPSQLIGISTAKLPTVVLNPLLGLTRRLTVPDLAGHGLPAPRGTSYSQFVRSRTVPILDTGFVDVVRSGGVRIVPAMAGFTDIGARLADGSTVAVDTIIAATGYRPALEPLVGHLDVLDEHGLPRARGGRALPHAPGLHFVGITVELTGLLREIGIEARRVARTISGSS</sequence>
<dbReference type="RefSeq" id="WP_013861322.1">
    <property type="nucleotide sequence ID" value="NC_015635.1"/>
</dbReference>
<dbReference type="eggNOG" id="COG2072">
    <property type="taxonomic scope" value="Bacteria"/>
</dbReference>